<dbReference type="InterPro" id="IPR021496">
    <property type="entry name" value="DUF3150"/>
</dbReference>
<evidence type="ECO:0008006" key="4">
    <source>
        <dbReference type="Google" id="ProtNLM"/>
    </source>
</evidence>
<organism evidence="2 3">
    <name type="scientific">Thiorhodococcus drewsii AZ1</name>
    <dbReference type="NCBI Taxonomy" id="765913"/>
    <lineage>
        <taxon>Bacteria</taxon>
        <taxon>Pseudomonadati</taxon>
        <taxon>Pseudomonadota</taxon>
        <taxon>Gammaproteobacteria</taxon>
        <taxon>Chromatiales</taxon>
        <taxon>Chromatiaceae</taxon>
        <taxon>Thiorhodococcus</taxon>
    </lineage>
</organism>
<keyword evidence="3" id="KW-1185">Reference proteome</keyword>
<dbReference type="STRING" id="765913.ThidrDRAFT_1136"/>
<gene>
    <name evidence="2" type="ORF">ThidrDRAFT_1136</name>
</gene>
<dbReference type="EMBL" id="AFWT01000006">
    <property type="protein sequence ID" value="EGV32651.1"/>
    <property type="molecule type" value="Genomic_DNA"/>
</dbReference>
<sequence length="345" mass="38263">MTTDTNPVITLTEAMTFISLSIPIWGGRKTLRPEDLGLADQDIPSEELVHWGSKRICNPEALRVFQTLKGQAERACLKVGTRFLGGFLVPNDQVAGVSVELDRLKTTFEQEVQTFLAGYDHEIADWIARHPHWERQLREAVEPATRVATRFAFRYRPLVIRPAEAHPGTLAEDAAELGGSIFHEIAQIARDLEKSLVGQTQMSQRALGTFRRVRDKLAVLSFVDPRIPPMLEPLEGYLRRVPRSGPITGALFREGFGLWLLLRDEDRLARHGAGILAGEAEDLPTEPADVELAEVGSESPSLITVPTPEARPLAKSRQSADAHAGATRADEPTESSELFEEDCFF</sequence>
<reference evidence="2 3" key="1">
    <citation type="submission" date="2011-06" db="EMBL/GenBank/DDBJ databases">
        <title>The draft genome of Thiorhodococcus drewsii AZ1.</title>
        <authorList>
            <consortium name="US DOE Joint Genome Institute (JGI-PGF)"/>
            <person name="Lucas S."/>
            <person name="Han J."/>
            <person name="Lapidus A."/>
            <person name="Cheng J.-F."/>
            <person name="Goodwin L."/>
            <person name="Pitluck S."/>
            <person name="Peters L."/>
            <person name="Land M.L."/>
            <person name="Hauser L."/>
            <person name="Vogl K."/>
            <person name="Liu Z."/>
            <person name="Imhoff J."/>
            <person name="Thiel V."/>
            <person name="Frigaard N.-U."/>
            <person name="Bryant D.A."/>
            <person name="Woyke T.J."/>
        </authorList>
    </citation>
    <scope>NUCLEOTIDE SEQUENCE [LARGE SCALE GENOMIC DNA]</scope>
    <source>
        <strain evidence="2 3">AZ1</strain>
    </source>
</reference>
<evidence type="ECO:0000256" key="1">
    <source>
        <dbReference type="SAM" id="MobiDB-lite"/>
    </source>
</evidence>
<name>G2DYM4_9GAMM</name>
<dbReference type="RefSeq" id="WP_007039851.1">
    <property type="nucleotide sequence ID" value="NZ_AFWT01000006.1"/>
</dbReference>
<dbReference type="Pfam" id="PF11348">
    <property type="entry name" value="DUF3150"/>
    <property type="match status" value="1"/>
</dbReference>
<evidence type="ECO:0000313" key="2">
    <source>
        <dbReference type="EMBL" id="EGV32651.1"/>
    </source>
</evidence>
<feature type="compositionally biased region" description="Acidic residues" evidence="1">
    <location>
        <begin position="332"/>
        <end position="345"/>
    </location>
</feature>
<evidence type="ECO:0000313" key="3">
    <source>
        <dbReference type="Proteomes" id="UP000004200"/>
    </source>
</evidence>
<proteinExistence type="predicted"/>
<dbReference type="AlphaFoldDB" id="G2DYM4"/>
<feature type="region of interest" description="Disordered" evidence="1">
    <location>
        <begin position="295"/>
        <end position="345"/>
    </location>
</feature>
<dbReference type="Proteomes" id="UP000004200">
    <property type="component" value="Unassembled WGS sequence"/>
</dbReference>
<dbReference type="eggNOG" id="COG1737">
    <property type="taxonomic scope" value="Bacteria"/>
</dbReference>
<accession>G2DYM4</accession>
<dbReference type="OrthoDB" id="8900573at2"/>
<comment type="caution">
    <text evidence="2">The sequence shown here is derived from an EMBL/GenBank/DDBJ whole genome shotgun (WGS) entry which is preliminary data.</text>
</comment>
<protein>
    <recommendedName>
        <fullName evidence="4">DUF3150 domain-containing protein</fullName>
    </recommendedName>
</protein>